<accession>A0A0S2M0K9</accession>
<name>A0A0S2M0K9_9MICC</name>
<keyword evidence="1" id="KW-0472">Membrane</keyword>
<evidence type="ECO:0000313" key="2">
    <source>
        <dbReference type="EMBL" id="ALO67353.1"/>
    </source>
</evidence>
<evidence type="ECO:0000256" key="1">
    <source>
        <dbReference type="SAM" id="Phobius"/>
    </source>
</evidence>
<reference evidence="3" key="1">
    <citation type="submission" date="2015-11" db="EMBL/GenBank/DDBJ databases">
        <authorList>
            <person name="Kumar R."/>
            <person name="Singh D."/>
            <person name="Swarnkar M.K."/>
            <person name="Singh A.K."/>
            <person name="Kumar S."/>
        </authorList>
    </citation>
    <scope>NUCLEOTIDE SEQUENCE [LARGE SCALE GENOMIC DNA]</scope>
    <source>
        <strain evidence="3">ERGS4:06</strain>
    </source>
</reference>
<proteinExistence type="predicted"/>
<reference evidence="2 3" key="2">
    <citation type="journal article" date="2016" name="J. Biotechnol.">
        <title>Complete genome sequence of Arthrobacter alpinus ERGS4:06, a yellow pigmented bacterium tolerant to cold and radiations isolated from Sikkim Himalaya.</title>
        <authorList>
            <person name="Kumar R."/>
            <person name="Singh D."/>
            <person name="Swarnkar M.K."/>
            <person name="Singh A.K."/>
            <person name="Kumar S."/>
        </authorList>
    </citation>
    <scope>NUCLEOTIDE SEQUENCE [LARGE SCALE GENOMIC DNA]</scope>
    <source>
        <strain evidence="2 3">ERGS4:06</strain>
    </source>
</reference>
<evidence type="ECO:0000313" key="3">
    <source>
        <dbReference type="Proteomes" id="UP000059574"/>
    </source>
</evidence>
<gene>
    <name evidence="2" type="ORF">AS189_13700</name>
</gene>
<sequence length="69" mass="7053">MLIGGSIMLLGLAGLMATPLVPGSSENTAVLMVLLLAVVGGGAVCLIGTIKRLIHTFKSNSFLGTRLKD</sequence>
<feature type="transmembrane region" description="Helical" evidence="1">
    <location>
        <begin position="27"/>
        <end position="50"/>
    </location>
</feature>
<keyword evidence="1" id="KW-0812">Transmembrane</keyword>
<dbReference type="EMBL" id="CP013200">
    <property type="protein sequence ID" value="ALO67353.1"/>
    <property type="molecule type" value="Genomic_DNA"/>
</dbReference>
<dbReference type="AlphaFoldDB" id="A0A0S2M0K9"/>
<dbReference type="Proteomes" id="UP000059574">
    <property type="component" value="Chromosome"/>
</dbReference>
<organism evidence="2 3">
    <name type="scientific">Arthrobacter alpinus</name>
    <dbReference type="NCBI Taxonomy" id="656366"/>
    <lineage>
        <taxon>Bacteria</taxon>
        <taxon>Bacillati</taxon>
        <taxon>Actinomycetota</taxon>
        <taxon>Actinomycetes</taxon>
        <taxon>Micrococcales</taxon>
        <taxon>Micrococcaceae</taxon>
        <taxon>Arthrobacter</taxon>
    </lineage>
</organism>
<protein>
    <submittedName>
        <fullName evidence="2">Uncharacterized protein</fullName>
    </submittedName>
</protein>
<keyword evidence="1" id="KW-1133">Transmembrane helix</keyword>